<dbReference type="Proteomes" id="UP000680348">
    <property type="component" value="Unassembled WGS sequence"/>
</dbReference>
<sequence length="161" mass="17480">MVRQRLLLSKGRTSLLRRALIASALFAAAEALAACSEQPRLLADYLAAICSSSSRSPSAEEDPFLQQNAGAMEKMMTGMSVQPSGDIDRDFVEMMVPHHQGAIEMAQAELRYGHNERLKRMAQEIIVTQQQEIAAMRLALDETLPPATPSPDDLSGTGPAN</sequence>
<evidence type="ECO:0000256" key="2">
    <source>
        <dbReference type="SAM" id="SignalP"/>
    </source>
</evidence>
<evidence type="ECO:0000259" key="3">
    <source>
        <dbReference type="Pfam" id="PF03713"/>
    </source>
</evidence>
<feature type="domain" description="DUF305" evidence="3">
    <location>
        <begin position="56"/>
        <end position="138"/>
    </location>
</feature>
<keyword evidence="2" id="KW-0732">Signal</keyword>
<gene>
    <name evidence="4" type="ORF">KEU06_27610</name>
</gene>
<dbReference type="InterPro" id="IPR012347">
    <property type="entry name" value="Ferritin-like"/>
</dbReference>
<evidence type="ECO:0000256" key="1">
    <source>
        <dbReference type="SAM" id="MobiDB-lite"/>
    </source>
</evidence>
<evidence type="ECO:0000313" key="4">
    <source>
        <dbReference type="EMBL" id="MBS3652363.1"/>
    </source>
</evidence>
<dbReference type="PANTHER" id="PTHR36933">
    <property type="entry name" value="SLL0788 PROTEIN"/>
    <property type="match status" value="1"/>
</dbReference>
<dbReference type="Pfam" id="PF03713">
    <property type="entry name" value="DUF305"/>
    <property type="match status" value="1"/>
</dbReference>
<dbReference type="EMBL" id="JAGWCR010000024">
    <property type="protein sequence ID" value="MBS3652363.1"/>
    <property type="molecule type" value="Genomic_DNA"/>
</dbReference>
<evidence type="ECO:0000313" key="5">
    <source>
        <dbReference type="Proteomes" id="UP000680348"/>
    </source>
</evidence>
<dbReference type="InterPro" id="IPR005183">
    <property type="entry name" value="DUF305_CopM-like"/>
</dbReference>
<accession>A0A942E3B8</accession>
<feature type="region of interest" description="Disordered" evidence="1">
    <location>
        <begin position="142"/>
        <end position="161"/>
    </location>
</feature>
<organism evidence="4 5">
    <name type="scientific">Pseudaminobacter soli</name>
    <name type="common">ex Zhang et al. 2022</name>
    <dbReference type="NCBI Taxonomy" id="2831468"/>
    <lineage>
        <taxon>Bacteria</taxon>
        <taxon>Pseudomonadati</taxon>
        <taxon>Pseudomonadota</taxon>
        <taxon>Alphaproteobacteria</taxon>
        <taxon>Hyphomicrobiales</taxon>
        <taxon>Phyllobacteriaceae</taxon>
        <taxon>Pseudaminobacter</taxon>
    </lineage>
</organism>
<dbReference type="AlphaFoldDB" id="A0A942E3B8"/>
<name>A0A942E3B8_9HYPH</name>
<feature type="signal peptide" evidence="2">
    <location>
        <begin position="1"/>
        <end position="33"/>
    </location>
</feature>
<dbReference type="RefSeq" id="WP_188257915.1">
    <property type="nucleotide sequence ID" value="NZ_JABVCF010000024.1"/>
</dbReference>
<keyword evidence="5" id="KW-1185">Reference proteome</keyword>
<comment type="caution">
    <text evidence="4">The sequence shown here is derived from an EMBL/GenBank/DDBJ whole genome shotgun (WGS) entry which is preliminary data.</text>
</comment>
<dbReference type="PANTHER" id="PTHR36933:SF1">
    <property type="entry name" value="SLL0788 PROTEIN"/>
    <property type="match status" value="1"/>
</dbReference>
<reference evidence="4" key="1">
    <citation type="submission" date="2021-04" db="EMBL/GenBank/DDBJ databases">
        <title>Pseudaminobacter soli sp. nov., isolated from paddy soil contaminated by heavy metals.</title>
        <authorList>
            <person name="Zhang K."/>
        </authorList>
    </citation>
    <scope>NUCLEOTIDE SEQUENCE</scope>
    <source>
        <strain evidence="4">19-2017</strain>
    </source>
</reference>
<dbReference type="Gene3D" id="1.20.1260.10">
    <property type="match status" value="1"/>
</dbReference>
<proteinExistence type="predicted"/>
<feature type="chain" id="PRO_5037864971" evidence="2">
    <location>
        <begin position="34"/>
        <end position="161"/>
    </location>
</feature>
<protein>
    <submittedName>
        <fullName evidence="4">DUF305 domain-containing protein</fullName>
    </submittedName>
</protein>